<dbReference type="EMBL" id="GIBP01008079">
    <property type="protein sequence ID" value="NDV37048.1"/>
    <property type="molecule type" value="Transcribed_RNA"/>
</dbReference>
<feature type="domain" description="DCUN1" evidence="2">
    <location>
        <begin position="1"/>
        <end position="187"/>
    </location>
</feature>
<evidence type="ECO:0000313" key="3">
    <source>
        <dbReference type="EMBL" id="NDV37048.1"/>
    </source>
</evidence>
<evidence type="ECO:0000259" key="2">
    <source>
        <dbReference type="PROSITE" id="PS51229"/>
    </source>
</evidence>
<protein>
    <recommendedName>
        <fullName evidence="1">Defective in cullin neddylation protein</fullName>
    </recommendedName>
</protein>
<dbReference type="Pfam" id="PF03556">
    <property type="entry name" value="Cullin_binding"/>
    <property type="match status" value="1"/>
</dbReference>
<dbReference type="GO" id="GO:0045116">
    <property type="term" value="P:protein neddylation"/>
    <property type="evidence" value="ECO:0007669"/>
    <property type="project" value="TreeGrafter"/>
</dbReference>
<comment type="function">
    <text evidence="1">Neddylation of cullins play an essential role in the regulation of SCF-type complexes activity.</text>
</comment>
<dbReference type="GO" id="GO:0097602">
    <property type="term" value="F:cullin family protein binding"/>
    <property type="evidence" value="ECO:0007669"/>
    <property type="project" value="TreeGrafter"/>
</dbReference>
<dbReference type="PANTHER" id="PTHR12281:SF31">
    <property type="entry name" value="DCN1-LIKE PROTEIN 3"/>
    <property type="match status" value="1"/>
</dbReference>
<reference evidence="3" key="1">
    <citation type="journal article" date="2020" name="J. Eukaryot. Microbiol.">
        <title>De novo Sequencing, Assembly and Annotation of the Transcriptome for the Free-Living Testate Amoeba Arcella intermedia.</title>
        <authorList>
            <person name="Ribeiro G.M."/>
            <person name="Porfirio-Sousa A.L."/>
            <person name="Maurer-Alcala X.X."/>
            <person name="Katz L.A."/>
            <person name="Lahr D.J.G."/>
        </authorList>
    </citation>
    <scope>NUCLEOTIDE SEQUENCE</scope>
</reference>
<dbReference type="InterPro" id="IPR014764">
    <property type="entry name" value="DCN-prot"/>
</dbReference>
<organism evidence="3">
    <name type="scientific">Arcella intermedia</name>
    <dbReference type="NCBI Taxonomy" id="1963864"/>
    <lineage>
        <taxon>Eukaryota</taxon>
        <taxon>Amoebozoa</taxon>
        <taxon>Tubulinea</taxon>
        <taxon>Elardia</taxon>
        <taxon>Arcellinida</taxon>
        <taxon>Sphaerothecina</taxon>
        <taxon>Arcellidae</taxon>
        <taxon>Arcella</taxon>
    </lineage>
</organism>
<name>A0A6B2LK17_9EUKA</name>
<sequence length="190" mass="21997">MTTAFDKYSAGADSISGEGLLHLATDLGSTGPMDPTLLLLAWVLFSSQQWEISREEWLLSWSLQGLYDLPDIQKHLKTWKNNTLEDKTAPLFKNFYQFVFEYLKVPKTSHMEKSEALVAWKIVGVDQQWGLFGQWEAYLEGHASKIVSRDTWNMLIRFIEKMGTLLENYDENDSWPLFIDEFVKHVKGNL</sequence>
<dbReference type="PANTHER" id="PTHR12281">
    <property type="entry name" value="RP42 RELATED"/>
    <property type="match status" value="1"/>
</dbReference>
<dbReference type="AlphaFoldDB" id="A0A6B2LK17"/>
<dbReference type="PROSITE" id="PS51229">
    <property type="entry name" value="DCUN1"/>
    <property type="match status" value="1"/>
</dbReference>
<dbReference type="GO" id="GO:0000151">
    <property type="term" value="C:ubiquitin ligase complex"/>
    <property type="evidence" value="ECO:0007669"/>
    <property type="project" value="TreeGrafter"/>
</dbReference>
<accession>A0A6B2LK17</accession>
<dbReference type="InterPro" id="IPR042460">
    <property type="entry name" value="DCN1-like_PONY"/>
</dbReference>
<proteinExistence type="predicted"/>
<dbReference type="GO" id="GO:0032182">
    <property type="term" value="F:ubiquitin-like protein binding"/>
    <property type="evidence" value="ECO:0007669"/>
    <property type="project" value="TreeGrafter"/>
</dbReference>
<dbReference type="InterPro" id="IPR005176">
    <property type="entry name" value="PONY_dom"/>
</dbReference>
<evidence type="ECO:0000256" key="1">
    <source>
        <dbReference type="RuleBase" id="RU410713"/>
    </source>
</evidence>
<dbReference type="Gene3D" id="1.10.238.200">
    <property type="entry name" value="Cullin, PONY binding domain"/>
    <property type="match status" value="1"/>
</dbReference>
<dbReference type="Gene3D" id="1.10.238.10">
    <property type="entry name" value="EF-hand"/>
    <property type="match status" value="1"/>
</dbReference>
<dbReference type="GO" id="GO:0031624">
    <property type="term" value="F:ubiquitin conjugating enzyme binding"/>
    <property type="evidence" value="ECO:0007669"/>
    <property type="project" value="TreeGrafter"/>
</dbReference>